<feature type="transmembrane region" description="Helical" evidence="6">
    <location>
        <begin position="336"/>
        <end position="356"/>
    </location>
</feature>
<dbReference type="Pfam" id="PF03739">
    <property type="entry name" value="LptF_LptG"/>
    <property type="match status" value="1"/>
</dbReference>
<sequence>MTLIERYILRNVTVAFFACFVALTLVIWITQILRQLDLVTGQGQTLGIFMIVTLLSLPALIVIIAPVAVFIATLYALNKFNGDSELIVMSAAGIPPGRLLRPFMTLGLATFALVGAMTLYLMPVSFNTLRDVITQIRADFVANIVKEGQFTTLDSGITFHYREKSGDALLGIFMQDERNPEKIAVYIAERGRTVNVDNDSFLVLENGSVQQQEKNSRDAAIVTFQRYALNLSVFAANEAETIYRPRERSTAALISPDPTDPVYMFQSGRFRAELHDRFSAPLYCISFMLIAFAALGEARTTRQGRGVAIAVAVVAVGTVRIIGFFATSAIVREPLAVLGIYGAPLVSSAIALFLIFEGPRVRRFTTALAQRFKGRSGTLAAGTKGA</sequence>
<evidence type="ECO:0000256" key="3">
    <source>
        <dbReference type="ARBA" id="ARBA00022692"/>
    </source>
</evidence>
<dbReference type="PANTHER" id="PTHR33529">
    <property type="entry name" value="SLR0882 PROTEIN-RELATED"/>
    <property type="match status" value="1"/>
</dbReference>
<dbReference type="GO" id="GO:0015920">
    <property type="term" value="P:lipopolysaccharide transport"/>
    <property type="evidence" value="ECO:0007669"/>
    <property type="project" value="TreeGrafter"/>
</dbReference>
<evidence type="ECO:0000313" key="8">
    <source>
        <dbReference type="Proteomes" id="UP000537592"/>
    </source>
</evidence>
<evidence type="ECO:0000256" key="2">
    <source>
        <dbReference type="ARBA" id="ARBA00022475"/>
    </source>
</evidence>
<keyword evidence="2" id="KW-1003">Cell membrane</keyword>
<evidence type="ECO:0000256" key="6">
    <source>
        <dbReference type="SAM" id="Phobius"/>
    </source>
</evidence>
<evidence type="ECO:0000313" key="7">
    <source>
        <dbReference type="EMBL" id="MBB3810825.1"/>
    </source>
</evidence>
<gene>
    <name evidence="7" type="ORF">FHS81_002931</name>
</gene>
<name>A0A7W5Z6N8_9HYPH</name>
<comment type="caution">
    <text evidence="7">The sequence shown here is derived from an EMBL/GenBank/DDBJ whole genome shotgun (WGS) entry which is preliminary data.</text>
</comment>
<dbReference type="EMBL" id="JACICC010000008">
    <property type="protein sequence ID" value="MBB3810825.1"/>
    <property type="molecule type" value="Genomic_DNA"/>
</dbReference>
<comment type="subcellular location">
    <subcellularLocation>
        <location evidence="1">Cell membrane</location>
        <topology evidence="1">Multi-pass membrane protein</topology>
    </subcellularLocation>
</comment>
<keyword evidence="8" id="KW-1185">Reference proteome</keyword>
<feature type="transmembrane region" description="Helical" evidence="6">
    <location>
        <begin position="278"/>
        <end position="295"/>
    </location>
</feature>
<evidence type="ECO:0000256" key="5">
    <source>
        <dbReference type="ARBA" id="ARBA00023136"/>
    </source>
</evidence>
<dbReference type="AlphaFoldDB" id="A0A7W5Z6N8"/>
<accession>A0A7W5Z6N8</accession>
<keyword evidence="4 6" id="KW-1133">Transmembrane helix</keyword>
<proteinExistence type="predicted"/>
<dbReference type="GO" id="GO:0043190">
    <property type="term" value="C:ATP-binding cassette (ABC) transporter complex"/>
    <property type="evidence" value="ECO:0007669"/>
    <property type="project" value="InterPro"/>
</dbReference>
<feature type="transmembrane region" description="Helical" evidence="6">
    <location>
        <begin position="99"/>
        <end position="122"/>
    </location>
</feature>
<dbReference type="RefSeq" id="WP_183754133.1">
    <property type="nucleotide sequence ID" value="NZ_JACICC010000008.1"/>
</dbReference>
<organism evidence="7 8">
    <name type="scientific">Pseudochelatococcus contaminans</name>
    <dbReference type="NCBI Taxonomy" id="1538103"/>
    <lineage>
        <taxon>Bacteria</taxon>
        <taxon>Pseudomonadati</taxon>
        <taxon>Pseudomonadota</taxon>
        <taxon>Alphaproteobacteria</taxon>
        <taxon>Hyphomicrobiales</taxon>
        <taxon>Chelatococcaceae</taxon>
        <taxon>Pseudochelatococcus</taxon>
    </lineage>
</organism>
<dbReference type="InterPro" id="IPR005495">
    <property type="entry name" value="LptG/LptF_permease"/>
</dbReference>
<dbReference type="GO" id="GO:0055085">
    <property type="term" value="P:transmembrane transport"/>
    <property type="evidence" value="ECO:0007669"/>
    <property type="project" value="InterPro"/>
</dbReference>
<feature type="transmembrane region" description="Helical" evidence="6">
    <location>
        <begin position="45"/>
        <end position="78"/>
    </location>
</feature>
<evidence type="ECO:0000256" key="4">
    <source>
        <dbReference type="ARBA" id="ARBA00022989"/>
    </source>
</evidence>
<keyword evidence="3 6" id="KW-0812">Transmembrane</keyword>
<evidence type="ECO:0000256" key="1">
    <source>
        <dbReference type="ARBA" id="ARBA00004651"/>
    </source>
</evidence>
<keyword evidence="5 6" id="KW-0472">Membrane</keyword>
<reference evidence="7 8" key="1">
    <citation type="submission" date="2020-08" db="EMBL/GenBank/DDBJ databases">
        <title>Genomic Encyclopedia of Type Strains, Phase IV (KMG-IV): sequencing the most valuable type-strain genomes for metagenomic binning, comparative biology and taxonomic classification.</title>
        <authorList>
            <person name="Goeker M."/>
        </authorList>
    </citation>
    <scope>NUCLEOTIDE SEQUENCE [LARGE SCALE GENOMIC DNA]</scope>
    <source>
        <strain evidence="7 8">DSM 28760</strain>
    </source>
</reference>
<protein>
    <submittedName>
        <fullName evidence="7">Lipopolysaccharide export system permease protein</fullName>
    </submittedName>
</protein>
<dbReference type="Proteomes" id="UP000537592">
    <property type="component" value="Unassembled WGS sequence"/>
</dbReference>
<feature type="transmembrane region" description="Helical" evidence="6">
    <location>
        <begin position="307"/>
        <end position="330"/>
    </location>
</feature>
<dbReference type="NCBIfam" id="TIGR04407">
    <property type="entry name" value="LptF_YjgP"/>
    <property type="match status" value="1"/>
</dbReference>
<dbReference type="PANTHER" id="PTHR33529:SF6">
    <property type="entry name" value="YJGP_YJGQ FAMILY PERMEASE"/>
    <property type="match status" value="1"/>
</dbReference>
<feature type="transmembrane region" description="Helical" evidence="6">
    <location>
        <begin position="12"/>
        <end position="33"/>
    </location>
</feature>
<dbReference type="InterPro" id="IPR030922">
    <property type="entry name" value="LptF"/>
</dbReference>